<sequence length="156" mass="17641">MDFRRDHPLGNSPMTSEEARTKLEAWRDLLKAKLEGVHSGPWRVDPDDRPKMEWNDQIIRPGGIRNDGLTVCFMSNDEWDGDHGQKPDSNFIAFSRSAVPAMLAGIQVALKEHEKISSIERADELTKYGEGSFAQSCQLLMATARAYEPYFQEVQG</sequence>
<organism evidence="1">
    <name type="scientific">marine sediment metagenome</name>
    <dbReference type="NCBI Taxonomy" id="412755"/>
    <lineage>
        <taxon>unclassified sequences</taxon>
        <taxon>metagenomes</taxon>
        <taxon>ecological metagenomes</taxon>
    </lineage>
</organism>
<name>A0A0F9KPN4_9ZZZZ</name>
<dbReference type="EMBL" id="LAZR01008756">
    <property type="protein sequence ID" value="KKM76736.1"/>
    <property type="molecule type" value="Genomic_DNA"/>
</dbReference>
<dbReference type="AlphaFoldDB" id="A0A0F9KPN4"/>
<protein>
    <submittedName>
        <fullName evidence="1">Uncharacterized protein</fullName>
    </submittedName>
</protein>
<evidence type="ECO:0000313" key="1">
    <source>
        <dbReference type="EMBL" id="KKM76736.1"/>
    </source>
</evidence>
<reference evidence="1" key="1">
    <citation type="journal article" date="2015" name="Nature">
        <title>Complex archaea that bridge the gap between prokaryotes and eukaryotes.</title>
        <authorList>
            <person name="Spang A."/>
            <person name="Saw J.H."/>
            <person name="Jorgensen S.L."/>
            <person name="Zaremba-Niedzwiedzka K."/>
            <person name="Martijn J."/>
            <person name="Lind A.E."/>
            <person name="van Eijk R."/>
            <person name="Schleper C."/>
            <person name="Guy L."/>
            <person name="Ettema T.J."/>
        </authorList>
    </citation>
    <scope>NUCLEOTIDE SEQUENCE</scope>
</reference>
<gene>
    <name evidence="1" type="ORF">LCGC14_1377170</name>
</gene>
<accession>A0A0F9KPN4</accession>
<proteinExistence type="predicted"/>
<comment type="caution">
    <text evidence="1">The sequence shown here is derived from an EMBL/GenBank/DDBJ whole genome shotgun (WGS) entry which is preliminary data.</text>
</comment>